<feature type="compositionally biased region" description="Low complexity" evidence="1">
    <location>
        <begin position="14"/>
        <end position="25"/>
    </location>
</feature>
<dbReference type="AlphaFoldDB" id="A0A6J4HPN6"/>
<protein>
    <submittedName>
        <fullName evidence="2">Uncharacterized protein</fullName>
    </submittedName>
</protein>
<feature type="compositionally biased region" description="Basic residues" evidence="1">
    <location>
        <begin position="26"/>
        <end position="40"/>
    </location>
</feature>
<evidence type="ECO:0000256" key="1">
    <source>
        <dbReference type="SAM" id="MobiDB-lite"/>
    </source>
</evidence>
<gene>
    <name evidence="2" type="ORF">AVDCRST_MAG10-1041</name>
</gene>
<accession>A0A6J4HPN6</accession>
<feature type="region of interest" description="Disordered" evidence="1">
    <location>
        <begin position="1"/>
        <end position="61"/>
    </location>
</feature>
<proteinExistence type="predicted"/>
<organism evidence="2">
    <name type="scientific">uncultured Acidimicrobiales bacterium</name>
    <dbReference type="NCBI Taxonomy" id="310071"/>
    <lineage>
        <taxon>Bacteria</taxon>
        <taxon>Bacillati</taxon>
        <taxon>Actinomycetota</taxon>
        <taxon>Acidimicrobiia</taxon>
        <taxon>Acidimicrobiales</taxon>
        <taxon>environmental samples</taxon>
    </lineage>
</organism>
<evidence type="ECO:0000313" key="2">
    <source>
        <dbReference type="EMBL" id="CAA9228485.1"/>
    </source>
</evidence>
<feature type="non-terminal residue" evidence="2">
    <location>
        <position position="61"/>
    </location>
</feature>
<name>A0A6J4HPN6_9ACTN</name>
<reference evidence="2" key="1">
    <citation type="submission" date="2020-02" db="EMBL/GenBank/DDBJ databases">
        <authorList>
            <person name="Meier V. D."/>
        </authorList>
    </citation>
    <scope>NUCLEOTIDE SEQUENCE</scope>
    <source>
        <strain evidence="2">AVDCRST_MAG10</strain>
    </source>
</reference>
<sequence>DRHPRRHHQPDLPRPTGVAGPAAAGRARHARSRVLRRVAGGRHLTAPELRHVGREPNSLSV</sequence>
<feature type="non-terminal residue" evidence="2">
    <location>
        <position position="1"/>
    </location>
</feature>
<dbReference type="EMBL" id="CADCTB010000070">
    <property type="protein sequence ID" value="CAA9228485.1"/>
    <property type="molecule type" value="Genomic_DNA"/>
</dbReference>